<accession>A0ABW7AMD0</accession>
<dbReference type="Proteomes" id="UP001603978">
    <property type="component" value="Unassembled WGS sequence"/>
</dbReference>
<organism evidence="14 15">
    <name type="scientific">Nonomuraea marmarensis</name>
    <dbReference type="NCBI Taxonomy" id="3351344"/>
    <lineage>
        <taxon>Bacteria</taxon>
        <taxon>Bacillati</taxon>
        <taxon>Actinomycetota</taxon>
        <taxon>Actinomycetes</taxon>
        <taxon>Streptosporangiales</taxon>
        <taxon>Streptosporangiaceae</taxon>
        <taxon>Nonomuraea</taxon>
    </lineage>
</organism>
<keyword evidence="10 11" id="KW-0472">Membrane</keyword>
<name>A0ABW7AMD0_9ACTN</name>
<feature type="transmembrane region" description="Helical" evidence="11">
    <location>
        <begin position="12"/>
        <end position="36"/>
    </location>
</feature>
<comment type="catalytic activity">
    <reaction evidence="1">
        <text>ATP + protein L-histidine = ADP + protein N-phospho-L-histidine.</text>
        <dbReference type="EC" id="2.7.13.3"/>
    </reaction>
</comment>
<evidence type="ECO:0000256" key="7">
    <source>
        <dbReference type="ARBA" id="ARBA00022777"/>
    </source>
</evidence>
<evidence type="ECO:0000256" key="3">
    <source>
        <dbReference type="ARBA" id="ARBA00012438"/>
    </source>
</evidence>
<dbReference type="PRINTS" id="PR00344">
    <property type="entry name" value="BCTRLSENSOR"/>
</dbReference>
<keyword evidence="6 11" id="KW-0812">Transmembrane</keyword>
<evidence type="ECO:0000256" key="9">
    <source>
        <dbReference type="ARBA" id="ARBA00023012"/>
    </source>
</evidence>
<dbReference type="SMART" id="SM00387">
    <property type="entry name" value="HATPase_c"/>
    <property type="match status" value="1"/>
</dbReference>
<keyword evidence="8 11" id="KW-1133">Transmembrane helix</keyword>
<dbReference type="InterPro" id="IPR036097">
    <property type="entry name" value="HisK_dim/P_sf"/>
</dbReference>
<evidence type="ECO:0000256" key="4">
    <source>
        <dbReference type="ARBA" id="ARBA00022553"/>
    </source>
</evidence>
<dbReference type="GO" id="GO:0016301">
    <property type="term" value="F:kinase activity"/>
    <property type="evidence" value="ECO:0007669"/>
    <property type="project" value="UniProtKB-KW"/>
</dbReference>
<protein>
    <recommendedName>
        <fullName evidence="3">histidine kinase</fullName>
        <ecNumber evidence="3">2.7.13.3</ecNumber>
    </recommendedName>
</protein>
<dbReference type="InterPro" id="IPR003660">
    <property type="entry name" value="HAMP_dom"/>
</dbReference>
<keyword evidence="15" id="KW-1185">Reference proteome</keyword>
<feature type="domain" description="HAMP" evidence="13">
    <location>
        <begin position="180"/>
        <end position="233"/>
    </location>
</feature>
<evidence type="ECO:0000256" key="2">
    <source>
        <dbReference type="ARBA" id="ARBA00004236"/>
    </source>
</evidence>
<keyword evidence="7 14" id="KW-0418">Kinase</keyword>
<sequence>MKANHKRSITARITLFTGVVAALLSTLLAVVLMIAVHRFATGALTKEVRATGGRVAMKVEQGDKADFPLARRQSRNVQIVDHRGRIVASTAALRGKPRMAALTADGQNSRDAVVCGGVFGRGQCDIVVAQSAHRAEGNWTVYASSPVIPVWVQPWLATLVGGSAAVLAVAVTYLGYRIVSASLRPVSAIRRELDEINASCPGRRVPVPPGEDEIHELADSVNHTLARLDRAMTQQRHFACDASHDLRSPIAAMRAEVEDALLAPEETSVTTMGNTMLVSLDRLESIVSDLLMIAKLDAGTPCANNSIDLAGLVEQECRMRHQTTKRLICRLEPGVVVLGDRLRLGRLLTNLLDNADRHAESTIMVNVRHAACDERDGGRFPHGVAVLEVIDDGPGIEPDKRELVFRRFARLDAARNKDAGGTGLGLPIARQIAETGGGTLRIEDSDRGARFVLRLPRCRQAPAPTVTTGCP</sequence>
<dbReference type="PANTHER" id="PTHR45436:SF5">
    <property type="entry name" value="SENSOR HISTIDINE KINASE TRCS"/>
    <property type="match status" value="1"/>
</dbReference>
<dbReference type="EC" id="2.7.13.3" evidence="3"/>
<dbReference type="Pfam" id="PF00512">
    <property type="entry name" value="HisKA"/>
    <property type="match status" value="1"/>
</dbReference>
<dbReference type="CDD" id="cd00075">
    <property type="entry name" value="HATPase"/>
    <property type="match status" value="1"/>
</dbReference>
<dbReference type="SUPFAM" id="SSF55874">
    <property type="entry name" value="ATPase domain of HSP90 chaperone/DNA topoisomerase II/histidine kinase"/>
    <property type="match status" value="1"/>
</dbReference>
<dbReference type="PANTHER" id="PTHR45436">
    <property type="entry name" value="SENSOR HISTIDINE KINASE YKOH"/>
    <property type="match status" value="1"/>
</dbReference>
<dbReference type="InterPro" id="IPR004358">
    <property type="entry name" value="Sig_transdc_His_kin-like_C"/>
</dbReference>
<evidence type="ECO:0000313" key="14">
    <source>
        <dbReference type="EMBL" id="MFG1708522.1"/>
    </source>
</evidence>
<dbReference type="PROSITE" id="PS50109">
    <property type="entry name" value="HIS_KIN"/>
    <property type="match status" value="1"/>
</dbReference>
<dbReference type="EMBL" id="JBICRM010000028">
    <property type="protein sequence ID" value="MFG1708522.1"/>
    <property type="molecule type" value="Genomic_DNA"/>
</dbReference>
<dbReference type="SMART" id="SM00388">
    <property type="entry name" value="HisKA"/>
    <property type="match status" value="1"/>
</dbReference>
<dbReference type="PROSITE" id="PS50885">
    <property type="entry name" value="HAMP"/>
    <property type="match status" value="1"/>
</dbReference>
<dbReference type="InterPro" id="IPR050428">
    <property type="entry name" value="TCS_sensor_his_kinase"/>
</dbReference>
<evidence type="ECO:0000259" key="12">
    <source>
        <dbReference type="PROSITE" id="PS50109"/>
    </source>
</evidence>
<dbReference type="CDD" id="cd00082">
    <property type="entry name" value="HisKA"/>
    <property type="match status" value="1"/>
</dbReference>
<evidence type="ECO:0000256" key="5">
    <source>
        <dbReference type="ARBA" id="ARBA00022679"/>
    </source>
</evidence>
<evidence type="ECO:0000256" key="8">
    <source>
        <dbReference type="ARBA" id="ARBA00022989"/>
    </source>
</evidence>
<gene>
    <name evidence="14" type="ORF">ACFLIM_35515</name>
</gene>
<dbReference type="InterPro" id="IPR003661">
    <property type="entry name" value="HisK_dim/P_dom"/>
</dbReference>
<keyword evidence="9" id="KW-0902">Two-component regulatory system</keyword>
<comment type="caution">
    <text evidence="14">The sequence shown here is derived from an EMBL/GenBank/DDBJ whole genome shotgun (WGS) entry which is preliminary data.</text>
</comment>
<evidence type="ECO:0000256" key="11">
    <source>
        <dbReference type="SAM" id="Phobius"/>
    </source>
</evidence>
<keyword evidence="4" id="KW-0597">Phosphoprotein</keyword>
<evidence type="ECO:0000256" key="10">
    <source>
        <dbReference type="ARBA" id="ARBA00023136"/>
    </source>
</evidence>
<dbReference type="InterPro" id="IPR036890">
    <property type="entry name" value="HATPase_C_sf"/>
</dbReference>
<comment type="subcellular location">
    <subcellularLocation>
        <location evidence="2">Cell membrane</location>
    </subcellularLocation>
</comment>
<dbReference type="InterPro" id="IPR005467">
    <property type="entry name" value="His_kinase_dom"/>
</dbReference>
<evidence type="ECO:0000259" key="13">
    <source>
        <dbReference type="PROSITE" id="PS50885"/>
    </source>
</evidence>
<dbReference type="Gene3D" id="1.10.287.130">
    <property type="match status" value="1"/>
</dbReference>
<dbReference type="InterPro" id="IPR003594">
    <property type="entry name" value="HATPase_dom"/>
</dbReference>
<dbReference type="Gene3D" id="3.30.565.10">
    <property type="entry name" value="Histidine kinase-like ATPase, C-terminal domain"/>
    <property type="match status" value="1"/>
</dbReference>
<evidence type="ECO:0000313" key="15">
    <source>
        <dbReference type="Proteomes" id="UP001603978"/>
    </source>
</evidence>
<dbReference type="Pfam" id="PF02518">
    <property type="entry name" value="HATPase_c"/>
    <property type="match status" value="1"/>
</dbReference>
<dbReference type="RefSeq" id="WP_393172750.1">
    <property type="nucleotide sequence ID" value="NZ_JBICRM010000028.1"/>
</dbReference>
<evidence type="ECO:0000256" key="1">
    <source>
        <dbReference type="ARBA" id="ARBA00000085"/>
    </source>
</evidence>
<evidence type="ECO:0000256" key="6">
    <source>
        <dbReference type="ARBA" id="ARBA00022692"/>
    </source>
</evidence>
<dbReference type="SUPFAM" id="SSF47384">
    <property type="entry name" value="Homodimeric domain of signal transducing histidine kinase"/>
    <property type="match status" value="1"/>
</dbReference>
<reference evidence="14 15" key="1">
    <citation type="submission" date="2024-10" db="EMBL/GenBank/DDBJ databases">
        <authorList>
            <person name="Topkara A.R."/>
            <person name="Saygin H."/>
        </authorList>
    </citation>
    <scope>NUCLEOTIDE SEQUENCE [LARGE SCALE GENOMIC DNA]</scope>
    <source>
        <strain evidence="14 15">M3C6</strain>
    </source>
</reference>
<feature type="domain" description="Histidine kinase" evidence="12">
    <location>
        <begin position="241"/>
        <end position="459"/>
    </location>
</feature>
<keyword evidence="5" id="KW-0808">Transferase</keyword>
<proteinExistence type="predicted"/>